<dbReference type="GO" id="GO:0000725">
    <property type="term" value="P:recombinational repair"/>
    <property type="evidence" value="ECO:0007669"/>
    <property type="project" value="TreeGrafter"/>
</dbReference>
<dbReference type="Gene3D" id="3.40.50.300">
    <property type="entry name" value="P-loop containing nucleotide triphosphate hydrolases"/>
    <property type="match status" value="1"/>
</dbReference>
<dbReference type="GO" id="GO:0005524">
    <property type="term" value="F:ATP binding"/>
    <property type="evidence" value="ECO:0007669"/>
    <property type="project" value="UniProtKB-KW"/>
</dbReference>
<evidence type="ECO:0000256" key="5">
    <source>
        <dbReference type="ARBA" id="ARBA00034923"/>
    </source>
</evidence>
<dbReference type="EMBL" id="OMOR01000001">
    <property type="protein sequence ID" value="SPH22716.1"/>
    <property type="molecule type" value="Genomic_DNA"/>
</dbReference>
<evidence type="ECO:0000256" key="2">
    <source>
        <dbReference type="ARBA" id="ARBA00022801"/>
    </source>
</evidence>
<organism evidence="7 8">
    <name type="scientific">Ascidiaceihabitans donghaensis</name>
    <dbReference type="NCBI Taxonomy" id="1510460"/>
    <lineage>
        <taxon>Bacteria</taxon>
        <taxon>Pseudomonadati</taxon>
        <taxon>Pseudomonadota</taxon>
        <taxon>Alphaproteobacteria</taxon>
        <taxon>Rhodobacterales</taxon>
        <taxon>Paracoccaceae</taxon>
        <taxon>Ascidiaceihabitans</taxon>
    </lineage>
</organism>
<evidence type="ECO:0000256" key="4">
    <source>
        <dbReference type="ARBA" id="ARBA00022840"/>
    </source>
</evidence>
<proteinExistence type="predicted"/>
<dbReference type="Proteomes" id="UP000244880">
    <property type="component" value="Unassembled WGS sequence"/>
</dbReference>
<evidence type="ECO:0000259" key="6">
    <source>
        <dbReference type="Pfam" id="PF13361"/>
    </source>
</evidence>
<name>A0A2R8BI17_9RHOB</name>
<keyword evidence="3 7" id="KW-0347">Helicase</keyword>
<dbReference type="InterPro" id="IPR027417">
    <property type="entry name" value="P-loop_NTPase"/>
</dbReference>
<dbReference type="InterPro" id="IPR014017">
    <property type="entry name" value="DNA_helicase_UvrD-like_C"/>
</dbReference>
<dbReference type="PANTHER" id="PTHR11070">
    <property type="entry name" value="UVRD / RECB / PCRA DNA HELICASE FAMILY MEMBER"/>
    <property type="match status" value="1"/>
</dbReference>
<dbReference type="GO" id="GO:0016787">
    <property type="term" value="F:hydrolase activity"/>
    <property type="evidence" value="ECO:0007669"/>
    <property type="project" value="UniProtKB-KW"/>
</dbReference>
<accession>A0A2R8BI17</accession>
<protein>
    <recommendedName>
        <fullName evidence="5">DNA 3'-5' helicase II</fullName>
    </recommendedName>
</protein>
<reference evidence="7 8" key="1">
    <citation type="submission" date="2018-03" db="EMBL/GenBank/DDBJ databases">
        <authorList>
            <person name="Keele B.F."/>
        </authorList>
    </citation>
    <scope>NUCLEOTIDE SEQUENCE [LARGE SCALE GENOMIC DNA]</scope>
    <source>
        <strain evidence="7 8">CECT 8599</strain>
    </source>
</reference>
<keyword evidence="4" id="KW-0067">ATP-binding</keyword>
<dbReference type="GO" id="GO:0003677">
    <property type="term" value="F:DNA binding"/>
    <property type="evidence" value="ECO:0007669"/>
    <property type="project" value="InterPro"/>
</dbReference>
<evidence type="ECO:0000313" key="8">
    <source>
        <dbReference type="Proteomes" id="UP000244880"/>
    </source>
</evidence>
<evidence type="ECO:0000256" key="3">
    <source>
        <dbReference type="ARBA" id="ARBA00022806"/>
    </source>
</evidence>
<dbReference type="PANTHER" id="PTHR11070:SF2">
    <property type="entry name" value="ATP-DEPENDENT DNA HELICASE SRS2"/>
    <property type="match status" value="1"/>
</dbReference>
<keyword evidence="8" id="KW-1185">Reference proteome</keyword>
<keyword evidence="1" id="KW-0547">Nucleotide-binding</keyword>
<keyword evidence="2 7" id="KW-0378">Hydrolase</keyword>
<feature type="domain" description="UvrD-like helicase C-terminal" evidence="6">
    <location>
        <begin position="1"/>
        <end position="52"/>
    </location>
</feature>
<dbReference type="InterPro" id="IPR000212">
    <property type="entry name" value="DNA_helicase_UvrD/REP"/>
</dbReference>
<dbReference type="GO" id="GO:0043138">
    <property type="term" value="F:3'-5' DNA helicase activity"/>
    <property type="evidence" value="ECO:0007669"/>
    <property type="project" value="TreeGrafter"/>
</dbReference>
<dbReference type="AlphaFoldDB" id="A0A2R8BI17"/>
<evidence type="ECO:0000256" key="1">
    <source>
        <dbReference type="ARBA" id="ARBA00022741"/>
    </source>
</evidence>
<evidence type="ECO:0000313" key="7">
    <source>
        <dbReference type="EMBL" id="SPH22716.1"/>
    </source>
</evidence>
<dbReference type="Pfam" id="PF13361">
    <property type="entry name" value="UvrD_C"/>
    <property type="match status" value="1"/>
</dbReference>
<dbReference type="SUPFAM" id="SSF52540">
    <property type="entry name" value="P-loop containing nucleoside triphosphate hydrolases"/>
    <property type="match status" value="1"/>
</dbReference>
<gene>
    <name evidence="7" type="primary">rep</name>
    <name evidence="7" type="ORF">ASD8599_03461</name>
</gene>
<dbReference type="GO" id="GO:0005829">
    <property type="term" value="C:cytosol"/>
    <property type="evidence" value="ECO:0007669"/>
    <property type="project" value="TreeGrafter"/>
</dbReference>
<sequence length="202" mass="22808">MITAHRAKGLEFDHVVILNSGWDHVSKNEDPAAPRRLFYVAMTRARHSLTVLTSGKHPLMDARADTNAEAVLRRSVMPATDAVVVPAKTFQLPSLKAVDLSFAGRQRHGDPVHTAVQKVQTGDRATLEYNAPYWIVLDQHGHILGRMAKRWQPPEGRQFQSGHAGAIVTWRKVDSKEEFQRHIKRDEWETILPELVFVPATK</sequence>